<dbReference type="CDD" id="cd03801">
    <property type="entry name" value="GT4_PimA-like"/>
    <property type="match status" value="1"/>
</dbReference>
<keyword evidence="3" id="KW-1185">Reference proteome</keyword>
<dbReference type="Proteomes" id="UP001629260">
    <property type="component" value="Unassembled WGS sequence"/>
</dbReference>
<accession>A0ABW8XPX1</accession>
<dbReference type="InterPro" id="IPR001296">
    <property type="entry name" value="Glyco_trans_1"/>
</dbReference>
<dbReference type="RefSeq" id="WP_408079492.1">
    <property type="nucleotide sequence ID" value="NZ_JBELQA010000001.1"/>
</dbReference>
<evidence type="ECO:0000259" key="1">
    <source>
        <dbReference type="Pfam" id="PF00534"/>
    </source>
</evidence>
<organism evidence="2 3">
    <name type="scientific">Flavobacterium plantiphilum</name>
    <dbReference type="NCBI Taxonomy" id="3163297"/>
    <lineage>
        <taxon>Bacteria</taxon>
        <taxon>Pseudomonadati</taxon>
        <taxon>Bacteroidota</taxon>
        <taxon>Flavobacteriia</taxon>
        <taxon>Flavobacteriales</taxon>
        <taxon>Flavobacteriaceae</taxon>
        <taxon>Flavobacterium</taxon>
    </lineage>
</organism>
<dbReference type="Gene3D" id="3.40.50.2000">
    <property type="entry name" value="Glycogen Phosphorylase B"/>
    <property type="match status" value="1"/>
</dbReference>
<comment type="caution">
    <text evidence="2">The sequence shown here is derived from an EMBL/GenBank/DDBJ whole genome shotgun (WGS) entry which is preliminary data.</text>
</comment>
<dbReference type="PANTHER" id="PTHR46656">
    <property type="entry name" value="PUTATIVE-RELATED"/>
    <property type="match status" value="1"/>
</dbReference>
<reference evidence="2 3" key="1">
    <citation type="submission" date="2024-06" db="EMBL/GenBank/DDBJ databases">
        <authorList>
            <person name="Kaempfer P."/>
            <person name="Viver T."/>
        </authorList>
    </citation>
    <scope>NUCLEOTIDE SEQUENCE [LARGE SCALE GENOMIC DNA]</scope>
    <source>
        <strain evidence="2 3">ST-87</strain>
    </source>
</reference>
<sequence>MHNYKQGINIIGYTKGSFGLGEAVRLNIKAAKKHNIPLSLIDYNEVKNNPKYQYSFEYPVNLVQISLQDLKSFFGVINPDLFKGKYTILFLVWESEYIAPELLENLNLFNEIWTTSHYCKSIFQKTYNNPIIIVPHPVEVALDTADKKNTIAFFDEKKFSFLFIFSYHSSIERKNPFFLIEAFKTAFGNNANVELVIKTVGGDHYRKSRQQLQKCISNTKNIKIFDIELDKNNVNQLINNCNAYVSMHHSEGFGLTLAEAMFLGKPTIATNYSGNTEFMNDNNSYLIDFQVGHIENPDKNFCAKTIWANPKLSSAVDKLIEVYENPSLRNSKANHASLYIKEKLSFYAIGMLIKERLNYLYANFENVTAGQNQNAYFINQLQLVKAENTQLQKEIRRMKKNIIIRFILFLKNSIRKIKLSIKNSSVKKKEYKMPELIFQNSITSNQNKKDRKEVA</sequence>
<dbReference type="PANTHER" id="PTHR46656:SF3">
    <property type="entry name" value="PUTATIVE-RELATED"/>
    <property type="match status" value="1"/>
</dbReference>
<keyword evidence="2" id="KW-0328">Glycosyltransferase</keyword>
<proteinExistence type="predicted"/>
<name>A0ABW8XPX1_9FLAO</name>
<feature type="domain" description="Glycosyl transferase family 1" evidence="1">
    <location>
        <begin position="162"/>
        <end position="288"/>
    </location>
</feature>
<evidence type="ECO:0000313" key="3">
    <source>
        <dbReference type="Proteomes" id="UP001629260"/>
    </source>
</evidence>
<evidence type="ECO:0000313" key="2">
    <source>
        <dbReference type="EMBL" id="MFL9829645.1"/>
    </source>
</evidence>
<dbReference type="EC" id="2.4.-.-" evidence="2"/>
<keyword evidence="2" id="KW-0808">Transferase</keyword>
<protein>
    <submittedName>
        <fullName evidence="2">Glycosyltransferase family 4 protein</fullName>
        <ecNumber evidence="2">2.4.-.-</ecNumber>
    </submittedName>
</protein>
<dbReference type="Pfam" id="PF00534">
    <property type="entry name" value="Glycos_transf_1"/>
    <property type="match status" value="1"/>
</dbReference>
<dbReference type="SUPFAM" id="SSF53756">
    <property type="entry name" value="UDP-Glycosyltransferase/glycogen phosphorylase"/>
    <property type="match status" value="1"/>
</dbReference>
<dbReference type="GO" id="GO:0016757">
    <property type="term" value="F:glycosyltransferase activity"/>
    <property type="evidence" value="ECO:0007669"/>
    <property type="project" value="UniProtKB-KW"/>
</dbReference>
<gene>
    <name evidence="2" type="ORF">ABS764_02170</name>
</gene>
<dbReference type="EMBL" id="JBELQA010000001">
    <property type="protein sequence ID" value="MFL9829645.1"/>
    <property type="molecule type" value="Genomic_DNA"/>
</dbReference>